<evidence type="ECO:0000256" key="4">
    <source>
        <dbReference type="ARBA" id="ARBA00023136"/>
    </source>
</evidence>
<evidence type="ECO:0000313" key="6">
    <source>
        <dbReference type="EMBL" id="CAI6096617.1"/>
    </source>
</evidence>
<proteinExistence type="predicted"/>
<dbReference type="AlphaFoldDB" id="A0AA35Q8T8"/>
<dbReference type="InterPro" id="IPR045863">
    <property type="entry name" value="CorA_TM1_TM2"/>
</dbReference>
<gene>
    <name evidence="6" type="ORF">CCHLO57077_00003087</name>
</gene>
<keyword evidence="7" id="KW-1185">Reference proteome</keyword>
<evidence type="ECO:0000313" key="7">
    <source>
        <dbReference type="Proteomes" id="UP001160390"/>
    </source>
</evidence>
<comment type="subcellular location">
    <subcellularLocation>
        <location evidence="1">Membrane</location>
        <topology evidence="1">Multi-pass membrane protein</topology>
    </subcellularLocation>
</comment>
<feature type="transmembrane region" description="Helical" evidence="5">
    <location>
        <begin position="638"/>
        <end position="657"/>
    </location>
</feature>
<keyword evidence="2 5" id="KW-0812">Transmembrane</keyword>
<evidence type="ECO:0000256" key="5">
    <source>
        <dbReference type="SAM" id="Phobius"/>
    </source>
</evidence>
<feature type="transmembrane region" description="Helical" evidence="5">
    <location>
        <begin position="761"/>
        <end position="785"/>
    </location>
</feature>
<accession>A0AA35Q8T8</accession>
<dbReference type="SUPFAM" id="SSF144083">
    <property type="entry name" value="Magnesium transport protein CorA, transmembrane region"/>
    <property type="match status" value="1"/>
</dbReference>
<evidence type="ECO:0000256" key="3">
    <source>
        <dbReference type="ARBA" id="ARBA00022989"/>
    </source>
</evidence>
<name>A0AA35Q8T8_9HYPO</name>
<organism evidence="6 7">
    <name type="scientific">Clonostachys chloroleuca</name>
    <dbReference type="NCBI Taxonomy" id="1926264"/>
    <lineage>
        <taxon>Eukaryota</taxon>
        <taxon>Fungi</taxon>
        <taxon>Dikarya</taxon>
        <taxon>Ascomycota</taxon>
        <taxon>Pezizomycotina</taxon>
        <taxon>Sordariomycetes</taxon>
        <taxon>Hypocreomycetidae</taxon>
        <taxon>Hypocreales</taxon>
        <taxon>Bionectriaceae</taxon>
        <taxon>Clonostachys</taxon>
    </lineage>
</organism>
<reference evidence="6" key="1">
    <citation type="submission" date="2023-01" db="EMBL/GenBank/DDBJ databases">
        <authorList>
            <person name="Piombo E."/>
        </authorList>
    </citation>
    <scope>NUCLEOTIDE SEQUENCE</scope>
</reference>
<keyword evidence="3 5" id="KW-1133">Transmembrane helix</keyword>
<evidence type="ECO:0000256" key="2">
    <source>
        <dbReference type="ARBA" id="ARBA00022692"/>
    </source>
</evidence>
<dbReference type="Proteomes" id="UP001160390">
    <property type="component" value="Unassembled WGS sequence"/>
</dbReference>
<protein>
    <submittedName>
        <fullName evidence="6">Uncharacterized protein</fullName>
    </submittedName>
</protein>
<keyword evidence="4 5" id="KW-0472">Membrane</keyword>
<feature type="transmembrane region" description="Helical" evidence="5">
    <location>
        <begin position="606"/>
        <end position="626"/>
    </location>
</feature>
<dbReference type="EMBL" id="CABFNP030001284">
    <property type="protein sequence ID" value="CAI6096617.1"/>
    <property type="molecule type" value="Genomic_DNA"/>
</dbReference>
<dbReference type="GO" id="GO:0016020">
    <property type="term" value="C:membrane"/>
    <property type="evidence" value="ECO:0007669"/>
    <property type="project" value="UniProtKB-SubCell"/>
</dbReference>
<evidence type="ECO:0000256" key="1">
    <source>
        <dbReference type="ARBA" id="ARBA00004141"/>
    </source>
</evidence>
<sequence>MEISPPADPDSKIRGFSELPWPYSPHDVQRDIVQRFTTDHPLIQWRTLAVTCSARRDTVLFYGEDWGFFHKDTKSWSNLINLQKFCIGNQTMDWDNALRYGLALMMGPRDVTKSAFSKLINISGQNGFFPGTLDFETKESIQPQGGRDEAMLFNNSFQIPFILFSIAIQISKAYQGQGARKIDRKLPLTDESFIFPYKIPQNDPINTIDIHGEEWLYNYPEFVSWEKAMSQEIFRIALERIQDHRYGSECSTIIGGIEEHLFKLRQDPRLSEKEMNSPCAGWGAFDNISKTAWVLDAAKKRPTANIIRNSSDNFCFELIATNSALWKNIGGARDALHAKKRFIWLYRADRGTALACYMSSPESSRYEINQNSDRHGQYEKVFSEKVDKLSNSWRTEFHLSFHRLLRSRESKDAGTPERREETLPGRKEKNLLKAGSLFLPFLHLYQNTGRLWSQRKILELWLFDIVMTQVLEGATEIYQEIASEFGFRNDVFTVSITESEDYFSRDWLRLQHMLEAIELDLTESTKIMKRWENRASDRDGQHPRWTEKDERKYGDDVEHWTGVTNGKINSLQNLLDKMRALKVVIIQSQEHVRGDFSLRGAENIRLFTYVTVIFLPLSFSAGVMGMDAAPSSSLMLSMMIYAAVSLALTFIALYNAAPVGKFLRKDFQTYYKTFTDTTMQLSLLVRPPKFPFRSNLSRDTLSTNEAGIGSGKTPTGHPKPEEDYNAHFWFWFTYIVIELPARRVILGYNTLKDGSSLDWKAFYRVPIAIVMLPICLLIFAIRVAFYKFIDLLKLTEVGLSGSSFHLISKTTKSPKSISGGYYSPQNTFVPSKSSMMKWKK</sequence>
<dbReference type="Gene3D" id="1.20.58.340">
    <property type="entry name" value="Magnesium transport protein CorA, transmembrane region"/>
    <property type="match status" value="1"/>
</dbReference>
<comment type="caution">
    <text evidence="6">The sequence shown here is derived from an EMBL/GenBank/DDBJ whole genome shotgun (WGS) entry which is preliminary data.</text>
</comment>